<comment type="caution">
    <text evidence="2">The sequence shown here is derived from an EMBL/GenBank/DDBJ whole genome shotgun (WGS) entry which is preliminary data.</text>
</comment>
<sequence>MRLKEASSTIALRASGHAHGLERALFINDFMATGFGDLPIELIRKIASYTASYDSLQCLSRVNHYFRDACIDWTVVKEWFKNRRDATFQFAVESDATDFSTWKRYALAESKADKALCGSQDFPSWAPQILALHHPLAAKLPSFYAILKGMGRPPASEGRAYAFCFAASAISYPMPLNGDLNHFTKRLNSNRKLSIELIYAAVLGRAHPLDPNTTHLDEMHPIMAYSGILNQPWAEDDRERDVTHAAVLKALGLMVVQLRAKDFLGKRSLSLPTSSFDFPFHAFMKLPTPFSGDCVARFNTCHLETMTSKEFLEDGEWTGVYIATEELLESPFRPLQQFTFSDCSEYPVPGYVKLQSSEVYGRREIQAMVRIDRGTAVIQLTAGPDRIEYVWYGALTPFGFVGSTAHHPVSWVWIWKVAWGSYYDPSEEVQEQETPSRNDMSEAGADAQDEIVEMSQSLRESELD</sequence>
<dbReference type="AlphaFoldDB" id="A0A9P4MA30"/>
<keyword evidence="3" id="KW-1185">Reference proteome</keyword>
<dbReference type="OrthoDB" id="3789892at2759"/>
<name>A0A9P4MA30_9PEZI</name>
<evidence type="ECO:0008006" key="4">
    <source>
        <dbReference type="Google" id="ProtNLM"/>
    </source>
</evidence>
<dbReference type="Proteomes" id="UP000799772">
    <property type="component" value="Unassembled WGS sequence"/>
</dbReference>
<organism evidence="2 3">
    <name type="scientific">Rhizodiscina lignyota</name>
    <dbReference type="NCBI Taxonomy" id="1504668"/>
    <lineage>
        <taxon>Eukaryota</taxon>
        <taxon>Fungi</taxon>
        <taxon>Dikarya</taxon>
        <taxon>Ascomycota</taxon>
        <taxon>Pezizomycotina</taxon>
        <taxon>Dothideomycetes</taxon>
        <taxon>Pleosporomycetidae</taxon>
        <taxon>Aulographales</taxon>
        <taxon>Rhizodiscinaceae</taxon>
        <taxon>Rhizodiscina</taxon>
    </lineage>
</organism>
<reference evidence="2" key="1">
    <citation type="journal article" date="2020" name="Stud. Mycol.">
        <title>101 Dothideomycetes genomes: a test case for predicting lifestyles and emergence of pathogens.</title>
        <authorList>
            <person name="Haridas S."/>
            <person name="Albert R."/>
            <person name="Binder M."/>
            <person name="Bloem J."/>
            <person name="Labutti K."/>
            <person name="Salamov A."/>
            <person name="Andreopoulos B."/>
            <person name="Baker S."/>
            <person name="Barry K."/>
            <person name="Bills G."/>
            <person name="Bluhm B."/>
            <person name="Cannon C."/>
            <person name="Castanera R."/>
            <person name="Culley D."/>
            <person name="Daum C."/>
            <person name="Ezra D."/>
            <person name="Gonzalez J."/>
            <person name="Henrissat B."/>
            <person name="Kuo A."/>
            <person name="Liang C."/>
            <person name="Lipzen A."/>
            <person name="Lutzoni F."/>
            <person name="Magnuson J."/>
            <person name="Mondo S."/>
            <person name="Nolan M."/>
            <person name="Ohm R."/>
            <person name="Pangilinan J."/>
            <person name="Park H.-J."/>
            <person name="Ramirez L."/>
            <person name="Alfaro M."/>
            <person name="Sun H."/>
            <person name="Tritt A."/>
            <person name="Yoshinaga Y."/>
            <person name="Zwiers L.-H."/>
            <person name="Turgeon B."/>
            <person name="Goodwin S."/>
            <person name="Spatafora J."/>
            <person name="Crous P."/>
            <person name="Grigoriev I."/>
        </authorList>
    </citation>
    <scope>NUCLEOTIDE SEQUENCE</scope>
    <source>
        <strain evidence="2">CBS 133067</strain>
    </source>
</reference>
<feature type="region of interest" description="Disordered" evidence="1">
    <location>
        <begin position="427"/>
        <end position="464"/>
    </location>
</feature>
<evidence type="ECO:0000313" key="3">
    <source>
        <dbReference type="Proteomes" id="UP000799772"/>
    </source>
</evidence>
<gene>
    <name evidence="2" type="ORF">NA57DRAFT_55904</name>
</gene>
<evidence type="ECO:0000313" key="2">
    <source>
        <dbReference type="EMBL" id="KAF2099972.1"/>
    </source>
</evidence>
<dbReference type="EMBL" id="ML978125">
    <property type="protein sequence ID" value="KAF2099972.1"/>
    <property type="molecule type" value="Genomic_DNA"/>
</dbReference>
<proteinExistence type="predicted"/>
<dbReference type="SUPFAM" id="SSF81383">
    <property type="entry name" value="F-box domain"/>
    <property type="match status" value="1"/>
</dbReference>
<dbReference type="InterPro" id="IPR036047">
    <property type="entry name" value="F-box-like_dom_sf"/>
</dbReference>
<accession>A0A9P4MA30</accession>
<evidence type="ECO:0000256" key="1">
    <source>
        <dbReference type="SAM" id="MobiDB-lite"/>
    </source>
</evidence>
<protein>
    <recommendedName>
        <fullName evidence="4">F-box domain-containing protein</fullName>
    </recommendedName>
</protein>